<gene>
    <name evidence="2" type="ORF">GCM10007173_13450</name>
</gene>
<organism evidence="2 3">
    <name type="scientific">Glutamicibacter ardleyensis</name>
    <dbReference type="NCBI Taxonomy" id="225894"/>
    <lineage>
        <taxon>Bacteria</taxon>
        <taxon>Bacillati</taxon>
        <taxon>Actinomycetota</taxon>
        <taxon>Actinomycetes</taxon>
        <taxon>Micrococcales</taxon>
        <taxon>Micrococcaceae</taxon>
        <taxon>Glutamicibacter</taxon>
    </lineage>
</organism>
<sequence>MAPPIDDWGDIQMNSPTHRPQFTFRDLTNGRTLVTWTTKDPQGNTTGAGHATFESIAHARQYRHHPGHVPAAAKAYIERKIQ</sequence>
<feature type="region of interest" description="Disordered" evidence="1">
    <location>
        <begin position="1"/>
        <end position="23"/>
    </location>
</feature>
<proteinExistence type="predicted"/>
<dbReference type="RefSeq" id="WP_229677039.1">
    <property type="nucleotide sequence ID" value="NZ_BMKX01000002.1"/>
</dbReference>
<accession>A0ABQ2DF89</accession>
<dbReference type="Proteomes" id="UP000606115">
    <property type="component" value="Unassembled WGS sequence"/>
</dbReference>
<dbReference type="EMBL" id="BMKX01000002">
    <property type="protein sequence ID" value="GGJ55907.1"/>
    <property type="molecule type" value="Genomic_DNA"/>
</dbReference>
<evidence type="ECO:0000256" key="1">
    <source>
        <dbReference type="SAM" id="MobiDB-lite"/>
    </source>
</evidence>
<comment type="caution">
    <text evidence="2">The sequence shown here is derived from an EMBL/GenBank/DDBJ whole genome shotgun (WGS) entry which is preliminary data.</text>
</comment>
<reference evidence="3" key="1">
    <citation type="journal article" date="2019" name="Int. J. Syst. Evol. Microbiol.">
        <title>The Global Catalogue of Microorganisms (GCM) 10K type strain sequencing project: providing services to taxonomists for standard genome sequencing and annotation.</title>
        <authorList>
            <consortium name="The Broad Institute Genomics Platform"/>
            <consortium name="The Broad Institute Genome Sequencing Center for Infectious Disease"/>
            <person name="Wu L."/>
            <person name="Ma J."/>
        </authorList>
    </citation>
    <scope>NUCLEOTIDE SEQUENCE [LARGE SCALE GENOMIC DNA]</scope>
    <source>
        <strain evidence="3">CGMCC 1.3685</strain>
    </source>
</reference>
<evidence type="ECO:0000313" key="2">
    <source>
        <dbReference type="EMBL" id="GGJ55907.1"/>
    </source>
</evidence>
<dbReference type="GeneID" id="303303723"/>
<name>A0ABQ2DF89_9MICC</name>
<keyword evidence="3" id="KW-1185">Reference proteome</keyword>
<evidence type="ECO:0000313" key="3">
    <source>
        <dbReference type="Proteomes" id="UP000606115"/>
    </source>
</evidence>
<protein>
    <submittedName>
        <fullName evidence="2">Uncharacterized protein</fullName>
    </submittedName>
</protein>